<evidence type="ECO:0000313" key="4">
    <source>
        <dbReference type="Proteomes" id="UP001177003"/>
    </source>
</evidence>
<name>A0AA36DUP1_LACSI</name>
<organism evidence="3 4">
    <name type="scientific">Lactuca saligna</name>
    <name type="common">Willowleaf lettuce</name>
    <dbReference type="NCBI Taxonomy" id="75948"/>
    <lineage>
        <taxon>Eukaryota</taxon>
        <taxon>Viridiplantae</taxon>
        <taxon>Streptophyta</taxon>
        <taxon>Embryophyta</taxon>
        <taxon>Tracheophyta</taxon>
        <taxon>Spermatophyta</taxon>
        <taxon>Magnoliopsida</taxon>
        <taxon>eudicotyledons</taxon>
        <taxon>Gunneridae</taxon>
        <taxon>Pentapetalae</taxon>
        <taxon>asterids</taxon>
        <taxon>campanulids</taxon>
        <taxon>Asterales</taxon>
        <taxon>Asteraceae</taxon>
        <taxon>Cichorioideae</taxon>
        <taxon>Cichorieae</taxon>
        <taxon>Lactucinae</taxon>
        <taxon>Lactuca</taxon>
    </lineage>
</organism>
<proteinExistence type="predicted"/>
<dbReference type="EMBL" id="OX465078">
    <property type="protein sequence ID" value="CAI9272996.1"/>
    <property type="molecule type" value="Genomic_DNA"/>
</dbReference>
<evidence type="ECO:0000256" key="1">
    <source>
        <dbReference type="SAM" id="MobiDB-lite"/>
    </source>
</evidence>
<dbReference type="PANTHER" id="PTHR23272">
    <property type="entry name" value="BED FINGER-RELATED"/>
    <property type="match status" value="1"/>
</dbReference>
<feature type="compositionally biased region" description="Pro residues" evidence="1">
    <location>
        <begin position="62"/>
        <end position="74"/>
    </location>
</feature>
<dbReference type="InterPro" id="IPR012337">
    <property type="entry name" value="RNaseH-like_sf"/>
</dbReference>
<evidence type="ECO:0000313" key="3">
    <source>
        <dbReference type="EMBL" id="CAI9272996.1"/>
    </source>
</evidence>
<keyword evidence="4" id="KW-1185">Reference proteome</keyword>
<gene>
    <name evidence="3" type="ORF">LSALG_LOCUS13170</name>
</gene>
<evidence type="ECO:0000259" key="2">
    <source>
        <dbReference type="Pfam" id="PF05699"/>
    </source>
</evidence>
<dbReference type="PANTHER" id="PTHR23272:SF182">
    <property type="entry name" value="OS09G0381850 PROTEIN"/>
    <property type="match status" value="1"/>
</dbReference>
<dbReference type="SUPFAM" id="SSF53098">
    <property type="entry name" value="Ribonuclease H-like"/>
    <property type="match status" value="1"/>
</dbReference>
<sequence>MTTDILAILVTTVASEFAFNAGGRVIDPHRSSLGTKIVDMLICGSDWYHHHSFPSPPEHRPPPSPEQRSPPSPEKCPIASLEYHSPPFLSFKTTTSLSLPSFFSNQIHIPLSHPGSKISDEDGFRPLSRISRMVSNYEDMIKNNEDLMESVKPPLGVLREDRFFFSSETITDSGIWCSSSSPVHHHRSPSARVSRSMKKSLTHIKIREEAEFSPIHRPNSRVFTFRARYCVA</sequence>
<dbReference type="Pfam" id="PF05699">
    <property type="entry name" value="Dimer_Tnp_hAT"/>
    <property type="match status" value="1"/>
</dbReference>
<dbReference type="InterPro" id="IPR008906">
    <property type="entry name" value="HATC_C_dom"/>
</dbReference>
<feature type="region of interest" description="Disordered" evidence="1">
    <location>
        <begin position="53"/>
        <end position="75"/>
    </location>
</feature>
<reference evidence="3" key="1">
    <citation type="submission" date="2023-04" db="EMBL/GenBank/DDBJ databases">
        <authorList>
            <person name="Vijverberg K."/>
            <person name="Xiong W."/>
            <person name="Schranz E."/>
        </authorList>
    </citation>
    <scope>NUCLEOTIDE SEQUENCE</scope>
</reference>
<dbReference type="GO" id="GO:0046983">
    <property type="term" value="F:protein dimerization activity"/>
    <property type="evidence" value="ECO:0007669"/>
    <property type="project" value="InterPro"/>
</dbReference>
<dbReference type="AlphaFoldDB" id="A0AA36DUP1"/>
<protein>
    <recommendedName>
        <fullName evidence="2">HAT C-terminal dimerisation domain-containing protein</fullName>
    </recommendedName>
</protein>
<accession>A0AA36DUP1</accession>
<dbReference type="Proteomes" id="UP001177003">
    <property type="component" value="Chromosome 2"/>
</dbReference>
<feature type="domain" description="HAT C-terminal dimerisation" evidence="2">
    <location>
        <begin position="1"/>
        <end position="48"/>
    </location>
</feature>